<dbReference type="GeneID" id="31014213"/>
<accession>A0A1J9QYG3</accession>
<feature type="region of interest" description="Disordered" evidence="1">
    <location>
        <begin position="1"/>
        <end position="144"/>
    </location>
</feature>
<name>A0A1J9QYG3_9PEZI</name>
<proteinExistence type="predicted"/>
<comment type="caution">
    <text evidence="2">The sequence shown here is derived from an EMBL/GenBank/DDBJ whole genome shotgun (WGS) entry which is preliminary data.</text>
</comment>
<evidence type="ECO:0000313" key="2">
    <source>
        <dbReference type="EMBL" id="OJD33417.1"/>
    </source>
</evidence>
<evidence type="ECO:0000256" key="1">
    <source>
        <dbReference type="SAM" id="MobiDB-lite"/>
    </source>
</evidence>
<evidence type="ECO:0000313" key="3">
    <source>
        <dbReference type="Proteomes" id="UP000183809"/>
    </source>
</evidence>
<dbReference type="Proteomes" id="UP000183809">
    <property type="component" value="Unassembled WGS sequence"/>
</dbReference>
<gene>
    <name evidence="2" type="ORF">BKCO1_300007</name>
</gene>
<sequence length="144" mass="14752">MADGNGNSGSFEMPAEDISRDAPGSPGVFTVRNQRQHARSAMSFPAHGKLPTRAHTTAALTSTSTPNSAAPSRASSTPHRPPSQNRFPSTPSASSATATARALPSHTTSSHTPSATPPSSSFHPIGGGPAEPMAYMVKKPCFGS</sequence>
<reference evidence="2 3" key="1">
    <citation type="submission" date="2016-10" db="EMBL/GenBank/DDBJ databases">
        <title>Proteomics and genomics reveal pathogen-plant mechanisms compatible with a hemibiotrophic lifestyle of Diplodia corticola.</title>
        <authorList>
            <person name="Fernandes I."/>
            <person name="De Jonge R."/>
            <person name="Van De Peer Y."/>
            <person name="Devreese B."/>
            <person name="Alves A."/>
            <person name="Esteves A.C."/>
        </authorList>
    </citation>
    <scope>NUCLEOTIDE SEQUENCE [LARGE SCALE GENOMIC DNA]</scope>
    <source>
        <strain evidence="2 3">CBS 112549</strain>
    </source>
</reference>
<dbReference type="AlphaFoldDB" id="A0A1J9QYG3"/>
<dbReference type="EMBL" id="MNUE01000030">
    <property type="protein sequence ID" value="OJD33417.1"/>
    <property type="molecule type" value="Genomic_DNA"/>
</dbReference>
<protein>
    <submittedName>
        <fullName evidence="2">Uncharacterized protein</fullName>
    </submittedName>
</protein>
<dbReference type="RefSeq" id="XP_020129677.1">
    <property type="nucleotide sequence ID" value="XM_020273952.1"/>
</dbReference>
<organism evidence="2 3">
    <name type="scientific">Diplodia corticola</name>
    <dbReference type="NCBI Taxonomy" id="236234"/>
    <lineage>
        <taxon>Eukaryota</taxon>
        <taxon>Fungi</taxon>
        <taxon>Dikarya</taxon>
        <taxon>Ascomycota</taxon>
        <taxon>Pezizomycotina</taxon>
        <taxon>Dothideomycetes</taxon>
        <taxon>Dothideomycetes incertae sedis</taxon>
        <taxon>Botryosphaeriales</taxon>
        <taxon>Botryosphaeriaceae</taxon>
        <taxon>Diplodia</taxon>
    </lineage>
</organism>
<feature type="compositionally biased region" description="Low complexity" evidence="1">
    <location>
        <begin position="53"/>
        <end position="78"/>
    </location>
</feature>
<keyword evidence="3" id="KW-1185">Reference proteome</keyword>
<feature type="compositionally biased region" description="Low complexity" evidence="1">
    <location>
        <begin position="88"/>
        <end position="124"/>
    </location>
</feature>